<sequence length="107" mass="12194">DYKGRKSRRIKHSFSYRKLISRIKTLAQRYGIAIREVSPAYTSVIGMLKYAPQFNLTKDKAAAYVIARRGLALREKIPLKYKELLESLQSKTRSVSSLTDGRNEGTA</sequence>
<protein>
    <submittedName>
        <fullName evidence="2">ISChy5, transposase</fullName>
    </submittedName>
</protein>
<comment type="caution">
    <text evidence="2">The sequence shown here is derived from an EMBL/GenBank/DDBJ whole genome shotgun (WGS) entry which is preliminary data.</text>
</comment>
<dbReference type="Proteomes" id="UP000187338">
    <property type="component" value="Unassembled WGS sequence"/>
</dbReference>
<evidence type="ECO:0000313" key="2">
    <source>
        <dbReference type="EMBL" id="GAV25909.1"/>
    </source>
</evidence>
<dbReference type="STRING" id="661089.ciss_18420"/>
<reference evidence="3" key="1">
    <citation type="submission" date="2016-12" db="EMBL/GenBank/DDBJ databases">
        <title>Draft Genome Sequences od Carboxydothermus pertinax and islandicus, Hydrogenogenic Carboxydotrophic Bacteria.</title>
        <authorList>
            <person name="Fukuyama Y."/>
            <person name="Ohmae K."/>
            <person name="Yoneda Y."/>
            <person name="Yoshida T."/>
            <person name="Sako Y."/>
        </authorList>
    </citation>
    <scope>NUCLEOTIDE SEQUENCE [LARGE SCALE GENOMIC DNA]</scope>
    <source>
        <strain evidence="3">SET</strain>
    </source>
</reference>
<feature type="non-terminal residue" evidence="2">
    <location>
        <position position="107"/>
    </location>
</feature>
<dbReference type="NCBIfam" id="TIGR01766">
    <property type="entry name" value="IS200/IS605 family accessory protein TnpB-like domain"/>
    <property type="match status" value="1"/>
</dbReference>
<dbReference type="GO" id="GO:0003677">
    <property type="term" value="F:DNA binding"/>
    <property type="evidence" value="ECO:0007669"/>
    <property type="project" value="UniProtKB-KW"/>
</dbReference>
<feature type="non-terminal residue" evidence="2">
    <location>
        <position position="1"/>
    </location>
</feature>
<dbReference type="AlphaFoldDB" id="A0A1L8D417"/>
<keyword evidence="1" id="KW-0238">DNA-binding</keyword>
<keyword evidence="3" id="KW-1185">Reference proteome</keyword>
<accession>A0A1L8D417</accession>
<dbReference type="RefSeq" id="WP_143298540.1">
    <property type="nucleotide sequence ID" value="NZ_BDJL01000097.1"/>
</dbReference>
<evidence type="ECO:0000256" key="1">
    <source>
        <dbReference type="ARBA" id="ARBA00023125"/>
    </source>
</evidence>
<dbReference type="OrthoDB" id="1718310at2"/>
<dbReference type="EMBL" id="BDJL01000097">
    <property type="protein sequence ID" value="GAV25909.1"/>
    <property type="molecule type" value="Genomic_DNA"/>
</dbReference>
<proteinExistence type="predicted"/>
<evidence type="ECO:0000313" key="3">
    <source>
        <dbReference type="Proteomes" id="UP000187338"/>
    </source>
</evidence>
<dbReference type="InterPro" id="IPR010095">
    <property type="entry name" value="Cas12f1-like_TNB"/>
</dbReference>
<gene>
    <name evidence="2" type="ORF">ciss_18420</name>
</gene>
<organism evidence="2 3">
    <name type="scientific">Carboxydothermus islandicus</name>
    <dbReference type="NCBI Taxonomy" id="661089"/>
    <lineage>
        <taxon>Bacteria</taxon>
        <taxon>Bacillati</taxon>
        <taxon>Bacillota</taxon>
        <taxon>Clostridia</taxon>
        <taxon>Thermoanaerobacterales</taxon>
        <taxon>Thermoanaerobacteraceae</taxon>
        <taxon>Carboxydothermus</taxon>
    </lineage>
</organism>
<name>A0A1L8D417_9THEO</name>